<feature type="compositionally biased region" description="Low complexity" evidence="1">
    <location>
        <begin position="1"/>
        <end position="46"/>
    </location>
</feature>
<dbReference type="Proteomes" id="UP000007648">
    <property type="component" value="Unassembled WGS sequence"/>
</dbReference>
<gene>
    <name evidence="2" type="primary">CCDC107</name>
</gene>
<evidence type="ECO:0000313" key="3">
    <source>
        <dbReference type="Proteomes" id="UP000007648"/>
    </source>
</evidence>
<evidence type="ECO:0008006" key="4">
    <source>
        <dbReference type="Google" id="ProtNLM"/>
    </source>
</evidence>
<dbReference type="InterPro" id="IPR038779">
    <property type="entry name" value="CCDC107"/>
</dbReference>
<feature type="region of interest" description="Disordered" evidence="1">
    <location>
        <begin position="1"/>
        <end position="60"/>
    </location>
</feature>
<dbReference type="PANTHER" id="PTHR37345">
    <property type="entry name" value="COILED-COIL DOMAIN-CONTAINING PROTEIN 107"/>
    <property type="match status" value="1"/>
</dbReference>
<dbReference type="PANTHER" id="PTHR37345:SF1">
    <property type="entry name" value="COILED-COIL DOMAIN-CONTAINING PROTEIN 107"/>
    <property type="match status" value="1"/>
</dbReference>
<dbReference type="Ensembl" id="ENSSHAT00000024898.1">
    <property type="protein sequence ID" value="ENSSHAP00000044751.1"/>
    <property type="gene ID" value="ENSSHAG00000028525.1"/>
</dbReference>
<sequence length="229" mass="24125">ALRPGAAAGRLGVASRHRGPPALRGGLRAAAPGRGASPRWAAEDAGGAAGGGPAVGAAAPGSLVRRGRAGLRAAPVSGQNEADASPEEKPAEKELLRREAQLAQELARTEQLLGGLLDQLDPLFERVEALAGAQQDLLTLKLQTIGQLLKDQGLRTAVASQEHSPPVREDLSAEEDDDSDLQTWGWGEEPEEGVAVAWAPNVSWGQFGENGKEWGLRRRKWIEGTQVTH</sequence>
<accession>A0A7N4Q0D7</accession>
<protein>
    <recommendedName>
        <fullName evidence="4">Coiled-coil domain containing 107</fullName>
    </recommendedName>
</protein>
<proteinExistence type="predicted"/>
<feature type="region of interest" description="Disordered" evidence="1">
    <location>
        <begin position="74"/>
        <end position="93"/>
    </location>
</feature>
<name>A0A7N4Q0D7_SARHA</name>
<reference evidence="2" key="2">
    <citation type="submission" date="2025-08" db="UniProtKB">
        <authorList>
            <consortium name="Ensembl"/>
        </authorList>
    </citation>
    <scope>IDENTIFICATION</scope>
</reference>
<reference evidence="2 3" key="1">
    <citation type="journal article" date="2011" name="Proc. Natl. Acad. Sci. U.S.A.">
        <title>Genetic diversity and population structure of the endangered marsupial Sarcophilus harrisii (Tasmanian devil).</title>
        <authorList>
            <person name="Miller W."/>
            <person name="Hayes V.M."/>
            <person name="Ratan A."/>
            <person name="Petersen D.C."/>
            <person name="Wittekindt N.E."/>
            <person name="Miller J."/>
            <person name="Walenz B."/>
            <person name="Knight J."/>
            <person name="Qi J."/>
            <person name="Zhao F."/>
            <person name="Wang Q."/>
            <person name="Bedoya-Reina O.C."/>
            <person name="Katiyar N."/>
            <person name="Tomsho L.P."/>
            <person name="Kasson L.M."/>
            <person name="Hardie R.A."/>
            <person name="Woodbridge P."/>
            <person name="Tindall E.A."/>
            <person name="Bertelsen M.F."/>
            <person name="Dixon D."/>
            <person name="Pyecroft S."/>
            <person name="Helgen K.M."/>
            <person name="Lesk A.M."/>
            <person name="Pringle T.H."/>
            <person name="Patterson N."/>
            <person name="Zhang Y."/>
            <person name="Kreiss A."/>
            <person name="Woods G.M."/>
            <person name="Jones M.E."/>
            <person name="Schuster S.C."/>
        </authorList>
    </citation>
    <scope>NUCLEOTIDE SEQUENCE [LARGE SCALE GENOMIC DNA]</scope>
</reference>
<organism evidence="2 3">
    <name type="scientific">Sarcophilus harrisii</name>
    <name type="common">Tasmanian devil</name>
    <name type="synonym">Sarcophilus laniarius</name>
    <dbReference type="NCBI Taxonomy" id="9305"/>
    <lineage>
        <taxon>Eukaryota</taxon>
        <taxon>Metazoa</taxon>
        <taxon>Chordata</taxon>
        <taxon>Craniata</taxon>
        <taxon>Vertebrata</taxon>
        <taxon>Euteleostomi</taxon>
        <taxon>Mammalia</taxon>
        <taxon>Metatheria</taxon>
        <taxon>Dasyuromorphia</taxon>
        <taxon>Dasyuridae</taxon>
        <taxon>Sarcophilus</taxon>
    </lineage>
</organism>
<feature type="region of interest" description="Disordered" evidence="1">
    <location>
        <begin position="158"/>
        <end position="186"/>
    </location>
</feature>
<dbReference type="AlphaFoldDB" id="A0A7N4Q0D7"/>
<evidence type="ECO:0000313" key="2">
    <source>
        <dbReference type="Ensembl" id="ENSSHAP00000044751.1"/>
    </source>
</evidence>
<keyword evidence="3" id="KW-1185">Reference proteome</keyword>
<reference evidence="2" key="3">
    <citation type="submission" date="2025-09" db="UniProtKB">
        <authorList>
            <consortium name="Ensembl"/>
        </authorList>
    </citation>
    <scope>IDENTIFICATION</scope>
</reference>
<evidence type="ECO:0000256" key="1">
    <source>
        <dbReference type="SAM" id="MobiDB-lite"/>
    </source>
</evidence>